<dbReference type="KEGG" id="cem:LH23_14280"/>
<accession>A0AAN0VTX4</accession>
<gene>
    <name evidence="2" type="ORF">LH23_14280</name>
</gene>
<proteinExistence type="predicted"/>
<keyword evidence="1" id="KW-1133">Transmembrane helix</keyword>
<sequence length="212" mass="23952">MKNIELIHSLTKLVALIIIAVVIVFIILGLLIIFPSKDAYSFSNITDILSALSTFGTLVVAYMAYKAAPDWLQNKKKEEGLKHVTELMAGYEDCSSKIMAIHSQLVGLNTQSPDYPVIKNEIANNAHQIIDLIQKLTSCSRWKITYIDEVRDSFSRLLGFYNQSHVYLILLDTHANNHNIKLLEDISNLRDKIASDATILKSELDTLFTFHK</sequence>
<evidence type="ECO:0000313" key="3">
    <source>
        <dbReference type="Proteomes" id="UP000029516"/>
    </source>
</evidence>
<dbReference type="Proteomes" id="UP000029516">
    <property type="component" value="Chromosome"/>
</dbReference>
<organism evidence="2 3">
    <name type="scientific">Cedecea neteri</name>
    <dbReference type="NCBI Taxonomy" id="158822"/>
    <lineage>
        <taxon>Bacteria</taxon>
        <taxon>Pseudomonadati</taxon>
        <taxon>Pseudomonadota</taxon>
        <taxon>Gammaproteobacteria</taxon>
        <taxon>Enterobacterales</taxon>
        <taxon>Enterobacteriaceae</taxon>
        <taxon>Cedecea</taxon>
    </lineage>
</organism>
<evidence type="ECO:0000313" key="2">
    <source>
        <dbReference type="EMBL" id="AIR61777.1"/>
    </source>
</evidence>
<feature type="transmembrane region" description="Helical" evidence="1">
    <location>
        <begin position="12"/>
        <end position="36"/>
    </location>
</feature>
<evidence type="ECO:0000256" key="1">
    <source>
        <dbReference type="SAM" id="Phobius"/>
    </source>
</evidence>
<feature type="transmembrane region" description="Helical" evidence="1">
    <location>
        <begin position="48"/>
        <end position="65"/>
    </location>
</feature>
<dbReference type="RefSeq" id="WP_039292184.1">
    <property type="nucleotide sequence ID" value="NZ_CP009458.1"/>
</dbReference>
<dbReference type="AlphaFoldDB" id="A0AAN0VTX4"/>
<keyword evidence="1" id="KW-0472">Membrane</keyword>
<dbReference type="EMBL" id="CP009458">
    <property type="protein sequence ID" value="AIR61777.1"/>
    <property type="molecule type" value="Genomic_DNA"/>
</dbReference>
<keyword evidence="1" id="KW-0812">Transmembrane</keyword>
<name>A0AAN0VTX4_9ENTR</name>
<protein>
    <submittedName>
        <fullName evidence="2">Uncharacterized protein</fullName>
    </submittedName>
</protein>
<reference evidence="2 3" key="1">
    <citation type="submission" date="2014-09" db="EMBL/GenBank/DDBJ databases">
        <authorList>
            <person name="Chan K.-G."/>
        </authorList>
    </citation>
    <scope>NUCLEOTIDE SEQUENCE [LARGE SCALE GENOMIC DNA]</scope>
    <source>
        <strain evidence="2 3">M006</strain>
    </source>
</reference>